<reference evidence="1" key="1">
    <citation type="submission" date="2018-02" db="EMBL/GenBank/DDBJ databases">
        <title>Rhizophora mucronata_Transcriptome.</title>
        <authorList>
            <person name="Meera S.P."/>
            <person name="Sreeshan A."/>
            <person name="Augustine A."/>
        </authorList>
    </citation>
    <scope>NUCLEOTIDE SEQUENCE</scope>
    <source>
        <tissue evidence="1">Leaf</tissue>
    </source>
</reference>
<name>A0A2P2J491_RHIMU</name>
<dbReference type="EMBL" id="GGEC01007806">
    <property type="protein sequence ID" value="MBW88289.1"/>
    <property type="molecule type" value="Transcribed_RNA"/>
</dbReference>
<organism evidence="1">
    <name type="scientific">Rhizophora mucronata</name>
    <name type="common">Asiatic mangrove</name>
    <dbReference type="NCBI Taxonomy" id="61149"/>
    <lineage>
        <taxon>Eukaryota</taxon>
        <taxon>Viridiplantae</taxon>
        <taxon>Streptophyta</taxon>
        <taxon>Embryophyta</taxon>
        <taxon>Tracheophyta</taxon>
        <taxon>Spermatophyta</taxon>
        <taxon>Magnoliopsida</taxon>
        <taxon>eudicotyledons</taxon>
        <taxon>Gunneridae</taxon>
        <taxon>Pentapetalae</taxon>
        <taxon>rosids</taxon>
        <taxon>fabids</taxon>
        <taxon>Malpighiales</taxon>
        <taxon>Rhizophoraceae</taxon>
        <taxon>Rhizophora</taxon>
    </lineage>
</organism>
<proteinExistence type="predicted"/>
<sequence>MYSSLLTLQILIETGLINHV</sequence>
<accession>A0A2P2J491</accession>
<evidence type="ECO:0000313" key="1">
    <source>
        <dbReference type="EMBL" id="MBW88289.1"/>
    </source>
</evidence>
<dbReference type="AlphaFoldDB" id="A0A2P2J491"/>
<protein>
    <submittedName>
        <fullName evidence="1">Uncharacterized protein</fullName>
    </submittedName>
</protein>